<dbReference type="CDD" id="cd04651">
    <property type="entry name" value="LbH_G1P_AT_C"/>
    <property type="match status" value="1"/>
</dbReference>
<dbReference type="PANTHER" id="PTHR43523">
    <property type="entry name" value="GLUCOSE-1-PHOSPHATE ADENYLYLTRANSFERASE-RELATED"/>
    <property type="match status" value="1"/>
</dbReference>
<evidence type="ECO:0000313" key="10">
    <source>
        <dbReference type="Proteomes" id="UP000676194"/>
    </source>
</evidence>
<dbReference type="InterPro" id="IPR011831">
    <property type="entry name" value="ADP-Glc_PPase"/>
</dbReference>
<name>A0A8E6B7W2_9BACT</name>
<dbReference type="InterPro" id="IPR029044">
    <property type="entry name" value="Nucleotide-diphossugar_trans"/>
</dbReference>
<reference evidence="9" key="1">
    <citation type="submission" date="2021-05" db="EMBL/GenBank/DDBJ databases">
        <title>Complete genome sequence of the cellulolytic planctomycete Telmatocola sphagniphila SP2T and characterization of the first cellulase from planctomycetes.</title>
        <authorList>
            <person name="Rakitin A.L."/>
            <person name="Beletsky A.V."/>
            <person name="Naumoff D.G."/>
            <person name="Kulichevskaya I.S."/>
            <person name="Mardanov A.V."/>
            <person name="Ravin N.V."/>
            <person name="Dedysh S.N."/>
        </authorList>
    </citation>
    <scope>NUCLEOTIDE SEQUENCE</scope>
    <source>
        <strain evidence="9">SP2T</strain>
    </source>
</reference>
<dbReference type="KEGG" id="tsph:KIH39_05535"/>
<dbReference type="InterPro" id="IPR005836">
    <property type="entry name" value="ADP_Glu_pyroP_CS"/>
</dbReference>
<keyword evidence="3 9" id="KW-0808">Transferase</keyword>
<dbReference type="GO" id="GO:0005978">
    <property type="term" value="P:glycogen biosynthetic process"/>
    <property type="evidence" value="ECO:0007669"/>
    <property type="project" value="InterPro"/>
</dbReference>
<dbReference type="Pfam" id="PF00483">
    <property type="entry name" value="NTP_transferase"/>
    <property type="match status" value="1"/>
</dbReference>
<dbReference type="SUPFAM" id="SSF51161">
    <property type="entry name" value="Trimeric LpxA-like enzymes"/>
    <property type="match status" value="1"/>
</dbReference>
<evidence type="ECO:0000259" key="8">
    <source>
        <dbReference type="Pfam" id="PF00483"/>
    </source>
</evidence>
<evidence type="ECO:0000313" key="9">
    <source>
        <dbReference type="EMBL" id="QVL33376.1"/>
    </source>
</evidence>
<dbReference type="Proteomes" id="UP000676194">
    <property type="component" value="Chromosome"/>
</dbReference>
<dbReference type="EMBL" id="CP074694">
    <property type="protein sequence ID" value="QVL33376.1"/>
    <property type="molecule type" value="Genomic_DNA"/>
</dbReference>
<keyword evidence="7" id="KW-0119">Carbohydrate metabolism</keyword>
<dbReference type="RefSeq" id="WP_213498266.1">
    <property type="nucleotide sequence ID" value="NZ_CP074694.1"/>
</dbReference>
<keyword evidence="5" id="KW-0547">Nucleotide-binding</keyword>
<dbReference type="PROSITE" id="PS00810">
    <property type="entry name" value="ADP_GLC_PYROPHOSPH_3"/>
    <property type="match status" value="1"/>
</dbReference>
<organism evidence="9 10">
    <name type="scientific">Telmatocola sphagniphila</name>
    <dbReference type="NCBI Taxonomy" id="1123043"/>
    <lineage>
        <taxon>Bacteria</taxon>
        <taxon>Pseudomonadati</taxon>
        <taxon>Planctomycetota</taxon>
        <taxon>Planctomycetia</taxon>
        <taxon>Gemmatales</taxon>
        <taxon>Gemmataceae</taxon>
    </lineage>
</organism>
<dbReference type="Gene3D" id="2.160.10.10">
    <property type="entry name" value="Hexapeptide repeat proteins"/>
    <property type="match status" value="1"/>
</dbReference>
<accession>A0A8E6B7W2</accession>
<comment type="similarity">
    <text evidence="1">Belongs to the bacterial/plant glucose-1-phosphate adenylyltransferase family.</text>
</comment>
<dbReference type="PROSITE" id="PS00809">
    <property type="entry name" value="ADP_GLC_PYROPHOSPH_2"/>
    <property type="match status" value="1"/>
</dbReference>
<evidence type="ECO:0000256" key="7">
    <source>
        <dbReference type="ARBA" id="ARBA00023277"/>
    </source>
</evidence>
<dbReference type="AlphaFoldDB" id="A0A8E6B7W2"/>
<evidence type="ECO:0000256" key="1">
    <source>
        <dbReference type="ARBA" id="ARBA00010443"/>
    </source>
</evidence>
<dbReference type="EC" id="2.7.7.27" evidence="9"/>
<dbReference type="CDD" id="cd02508">
    <property type="entry name" value="ADP_Glucose_PP"/>
    <property type="match status" value="1"/>
</dbReference>
<evidence type="ECO:0000256" key="6">
    <source>
        <dbReference type="ARBA" id="ARBA00022840"/>
    </source>
</evidence>
<keyword evidence="4 9" id="KW-0548">Nucleotidyltransferase</keyword>
<dbReference type="Gene3D" id="3.90.550.10">
    <property type="entry name" value="Spore Coat Polysaccharide Biosynthesis Protein SpsA, Chain A"/>
    <property type="match status" value="1"/>
</dbReference>
<dbReference type="InterPro" id="IPR011004">
    <property type="entry name" value="Trimer_LpxA-like_sf"/>
</dbReference>
<protein>
    <submittedName>
        <fullName evidence="9">Glucose-1-phosphate adenylyltransferase</fullName>
        <ecNumber evidence="9">2.7.7.27</ecNumber>
    </submittedName>
</protein>
<keyword evidence="6" id="KW-0067">ATP-binding</keyword>
<dbReference type="GO" id="GO:0005524">
    <property type="term" value="F:ATP binding"/>
    <property type="evidence" value="ECO:0007669"/>
    <property type="project" value="UniProtKB-KW"/>
</dbReference>
<dbReference type="Pfam" id="PF25247">
    <property type="entry name" value="LbH_GLGC"/>
    <property type="match status" value="1"/>
</dbReference>
<dbReference type="NCBIfam" id="NF002772">
    <property type="entry name" value="PRK02862.1"/>
    <property type="match status" value="1"/>
</dbReference>
<gene>
    <name evidence="9" type="ORF">KIH39_05535</name>
</gene>
<dbReference type="SUPFAM" id="SSF53448">
    <property type="entry name" value="Nucleotide-diphospho-sugar transferases"/>
    <property type="match status" value="1"/>
</dbReference>
<evidence type="ECO:0000256" key="5">
    <source>
        <dbReference type="ARBA" id="ARBA00022741"/>
    </source>
</evidence>
<keyword evidence="2" id="KW-0321">Glycogen metabolism</keyword>
<dbReference type="PANTHER" id="PTHR43523:SF12">
    <property type="entry name" value="GLUCOSE-1-PHOSPHATE ADENYLYLTRANSFERASE LARGE SUBUNIT 1, CHLOROPLASTIC-RELATED"/>
    <property type="match status" value="1"/>
</dbReference>
<dbReference type="InterPro" id="IPR005835">
    <property type="entry name" value="NTP_transferase_dom"/>
</dbReference>
<evidence type="ECO:0000256" key="4">
    <source>
        <dbReference type="ARBA" id="ARBA00022695"/>
    </source>
</evidence>
<proteinExistence type="inferred from homology"/>
<feature type="domain" description="Nucleotidyl transferase" evidence="8">
    <location>
        <begin position="7"/>
        <end position="275"/>
    </location>
</feature>
<keyword evidence="10" id="KW-1185">Reference proteome</keyword>
<sequence length="428" mass="48116">MRSVLCLILGGGRGQRLYPLTKLRSKPAVPVAGKYRLIDIPISNCINSGYNRIYVLTQYLSVSLHKHIAQTYKFDMFGNGFVEILAAQQTNEGSHWYQGTADAIRQNYRQIIQDPCQDCIILAGDQLYRMDFGEMLTTHHKSDADVTLAVLPVGSDTVGGLGIVRTNEEGRIVGFVEKPQTAEQLKPFYVESDWIEKRGIRCNGRNYLASMGIYIFKKQALLEMLDTKPLATDFGKEIFPRDYPTRRINVHLFDGYWEDVGTIKSYHEASLALASEKPPFDFHSAQGIIFTRMRFLPPSRIMEAELKSCMISDGSVILPGAKIEHSLLGVRSRVGRNAIIKDSVIIGSDRFESDAEREVNRRKGIPDFNIGDGAIIHRAILDKDCRIGRNVKILNEKEIMEFDSELYSIRDGIVVVPRGSIIPDGTVI</sequence>
<dbReference type="GO" id="GO:0008878">
    <property type="term" value="F:glucose-1-phosphate adenylyltransferase activity"/>
    <property type="evidence" value="ECO:0007669"/>
    <property type="project" value="UniProtKB-EC"/>
</dbReference>
<evidence type="ECO:0000256" key="2">
    <source>
        <dbReference type="ARBA" id="ARBA00022600"/>
    </source>
</evidence>
<evidence type="ECO:0000256" key="3">
    <source>
        <dbReference type="ARBA" id="ARBA00022679"/>
    </source>
</evidence>